<dbReference type="SMART" id="SM00530">
    <property type="entry name" value="HTH_XRE"/>
    <property type="match status" value="1"/>
</dbReference>
<evidence type="ECO:0000313" key="3">
    <source>
        <dbReference type="Proteomes" id="UP000182584"/>
    </source>
</evidence>
<dbReference type="RefSeq" id="WP_027205644.1">
    <property type="nucleotide sequence ID" value="NZ_FOGJ01000012.1"/>
</dbReference>
<name>A0A1H9SL36_BUTFI</name>
<protein>
    <submittedName>
        <fullName evidence="2">Helix-turn-helix</fullName>
    </submittedName>
</protein>
<sequence>MSDWKKYKDHVRETSPIIGNDIDEVEEISAIVGAMIEQRHNLELSQRELAQLCGIPHSSVARIESGKTTPNLSTLLKIFNKLGLSFSVQPTVNIARPIK</sequence>
<organism evidence="2 3">
    <name type="scientific">Butyrivibrio fibrisolvens</name>
    <dbReference type="NCBI Taxonomy" id="831"/>
    <lineage>
        <taxon>Bacteria</taxon>
        <taxon>Bacillati</taxon>
        <taxon>Bacillota</taxon>
        <taxon>Clostridia</taxon>
        <taxon>Lachnospirales</taxon>
        <taxon>Lachnospiraceae</taxon>
        <taxon>Butyrivibrio</taxon>
    </lineage>
</organism>
<dbReference type="CDD" id="cd00093">
    <property type="entry name" value="HTH_XRE"/>
    <property type="match status" value="1"/>
</dbReference>
<dbReference type="eggNOG" id="COG3620">
    <property type="taxonomic scope" value="Bacteria"/>
</dbReference>
<gene>
    <name evidence="2" type="ORF">SAMN04487884_11270</name>
</gene>
<proteinExistence type="predicted"/>
<dbReference type="EMBL" id="FOGJ01000012">
    <property type="protein sequence ID" value="SER85063.1"/>
    <property type="molecule type" value="Genomic_DNA"/>
</dbReference>
<dbReference type="Pfam" id="PF01381">
    <property type="entry name" value="HTH_3"/>
    <property type="match status" value="1"/>
</dbReference>
<dbReference type="Proteomes" id="UP000182584">
    <property type="component" value="Unassembled WGS sequence"/>
</dbReference>
<accession>A0A1H9SL36</accession>
<dbReference type="Gene3D" id="1.10.260.40">
    <property type="entry name" value="lambda repressor-like DNA-binding domains"/>
    <property type="match status" value="1"/>
</dbReference>
<dbReference type="GO" id="GO:0003677">
    <property type="term" value="F:DNA binding"/>
    <property type="evidence" value="ECO:0007669"/>
    <property type="project" value="InterPro"/>
</dbReference>
<dbReference type="AlphaFoldDB" id="A0A1H9SL36"/>
<dbReference type="OrthoDB" id="1625416at2"/>
<reference evidence="2 3" key="1">
    <citation type="submission" date="2016-10" db="EMBL/GenBank/DDBJ databases">
        <authorList>
            <person name="de Groot N.N."/>
        </authorList>
    </citation>
    <scope>NUCLEOTIDE SEQUENCE [LARGE SCALE GENOMIC DNA]</scope>
    <source>
        <strain evidence="2 3">AR40</strain>
    </source>
</reference>
<dbReference type="InterPro" id="IPR010982">
    <property type="entry name" value="Lambda_DNA-bd_dom_sf"/>
</dbReference>
<evidence type="ECO:0000259" key="1">
    <source>
        <dbReference type="PROSITE" id="PS50943"/>
    </source>
</evidence>
<dbReference type="SUPFAM" id="SSF47413">
    <property type="entry name" value="lambda repressor-like DNA-binding domains"/>
    <property type="match status" value="1"/>
</dbReference>
<feature type="domain" description="HTH cro/C1-type" evidence="1">
    <location>
        <begin position="35"/>
        <end position="89"/>
    </location>
</feature>
<evidence type="ECO:0000313" key="2">
    <source>
        <dbReference type="EMBL" id="SER85063.1"/>
    </source>
</evidence>
<dbReference type="InterPro" id="IPR001387">
    <property type="entry name" value="Cro/C1-type_HTH"/>
</dbReference>
<dbReference type="PROSITE" id="PS50943">
    <property type="entry name" value="HTH_CROC1"/>
    <property type="match status" value="1"/>
</dbReference>